<evidence type="ECO:0000259" key="7">
    <source>
        <dbReference type="PROSITE" id="PS50035"/>
    </source>
</evidence>
<dbReference type="RefSeq" id="WP_004873170.1">
    <property type="nucleotide sequence ID" value="NZ_CP005986.1"/>
</dbReference>
<dbReference type="Proteomes" id="UP000005522">
    <property type="component" value="Chromosome"/>
</dbReference>
<dbReference type="Gene3D" id="3.30.870.10">
    <property type="entry name" value="Endonuclease Chain A"/>
    <property type="match status" value="1"/>
</dbReference>
<keyword evidence="5" id="KW-0442">Lipid degradation</keyword>
<evidence type="ECO:0000256" key="3">
    <source>
        <dbReference type="ARBA" id="ARBA00012027"/>
    </source>
</evidence>
<dbReference type="HOGENOM" id="CLU_080814_1_0_6"/>
<dbReference type="PANTHER" id="PTHR43856">
    <property type="entry name" value="CARDIOLIPIN HYDROLASE"/>
    <property type="match status" value="1"/>
</dbReference>
<dbReference type="InterPro" id="IPR025202">
    <property type="entry name" value="PLD-like_dom"/>
</dbReference>
<dbReference type="AlphaFoldDB" id="A0A060A0T1"/>
<proteinExistence type="inferred from homology"/>
<dbReference type="PROSITE" id="PS50035">
    <property type="entry name" value="PLD"/>
    <property type="match status" value="1"/>
</dbReference>
<dbReference type="GO" id="GO:0006793">
    <property type="term" value="P:phosphorus metabolic process"/>
    <property type="evidence" value="ECO:0007669"/>
    <property type="project" value="UniProtKB-ARBA"/>
</dbReference>
<gene>
    <name evidence="8" type="ORF">Acaty_c2009</name>
</gene>
<dbReference type="EMBL" id="CP005986">
    <property type="protein sequence ID" value="AIA55866.1"/>
    <property type="molecule type" value="Genomic_DNA"/>
</dbReference>
<dbReference type="KEGG" id="acz:Acaty_c2009"/>
<reference evidence="8 9" key="1">
    <citation type="journal article" date="2009" name="J. Bacteriol.">
        <title>Draft genome sequence of the extremely acidophilic bacterium Acidithiobacillus caldus ATCC 51756 reveals metabolic versatility in the genus Acidithiobacillus.</title>
        <authorList>
            <person name="Valdes J."/>
            <person name="Quatrini R."/>
            <person name="Hallberg K."/>
            <person name="Dopson M."/>
            <person name="Valenzuela P.D."/>
            <person name="Holmes D.S."/>
        </authorList>
    </citation>
    <scope>NUCLEOTIDE SEQUENCE [LARGE SCALE GENOMIC DNA]</scope>
    <source>
        <strain evidence="9">ATCC 51756 / DSM 8584 / KU</strain>
    </source>
</reference>
<comment type="similarity">
    <text evidence="2">Belongs to the phospholipase D family.</text>
</comment>
<evidence type="ECO:0000313" key="8">
    <source>
        <dbReference type="EMBL" id="AIA55866.1"/>
    </source>
</evidence>
<keyword evidence="6" id="KW-0443">Lipid metabolism</keyword>
<dbReference type="CDD" id="cd09170">
    <property type="entry name" value="PLDc_Nuc"/>
    <property type="match status" value="1"/>
</dbReference>
<keyword evidence="8" id="KW-0255">Endonuclease</keyword>
<evidence type="ECO:0000313" key="9">
    <source>
        <dbReference type="Proteomes" id="UP000005522"/>
    </source>
</evidence>
<dbReference type="GO" id="GO:0016042">
    <property type="term" value="P:lipid catabolic process"/>
    <property type="evidence" value="ECO:0007669"/>
    <property type="project" value="UniProtKB-KW"/>
</dbReference>
<feature type="domain" description="PLD phosphodiesterase" evidence="7">
    <location>
        <begin position="142"/>
        <end position="169"/>
    </location>
</feature>
<dbReference type="GO" id="GO:0004630">
    <property type="term" value="F:phospholipase D activity"/>
    <property type="evidence" value="ECO:0007669"/>
    <property type="project" value="UniProtKB-EC"/>
</dbReference>
<dbReference type="EC" id="3.1.4.4" evidence="3"/>
<dbReference type="GO" id="GO:0016891">
    <property type="term" value="F:RNA endonuclease activity producing 5'-phosphomonoesters, hydrolytic mechanism"/>
    <property type="evidence" value="ECO:0007669"/>
    <property type="project" value="TreeGrafter"/>
</dbReference>
<dbReference type="InterPro" id="IPR051406">
    <property type="entry name" value="PLD_domain"/>
</dbReference>
<evidence type="ECO:0000256" key="2">
    <source>
        <dbReference type="ARBA" id="ARBA00008664"/>
    </source>
</evidence>
<keyword evidence="4" id="KW-0378">Hydrolase</keyword>
<evidence type="ECO:0000256" key="4">
    <source>
        <dbReference type="ARBA" id="ARBA00022801"/>
    </source>
</evidence>
<sequence>MTKKRWAWAIALLVGGIFFLATATGQRLLAVALEQAGSEWSEATARMPQSPVTIPAEGTIEVAFSPPPGTTDAIVKAMGEAQHRLWIQAYSFTSAPIAKAVIDAKKRGVAVQVLLDKSQRTQKYSSADFLANQGVETRIDDQHAIAHNKVMVIDDATVITGSFNFSKAAEQSNAENLLILRGNPALNRLYAENFRFHWSHSEPYAARHGLD</sequence>
<dbReference type="SUPFAM" id="SSF56024">
    <property type="entry name" value="Phospholipase D/nuclease"/>
    <property type="match status" value="1"/>
</dbReference>
<dbReference type="InterPro" id="IPR001736">
    <property type="entry name" value="PLipase_D/transphosphatidylase"/>
</dbReference>
<protein>
    <recommendedName>
        <fullName evidence="3">phospholipase D</fullName>
        <ecNumber evidence="3">3.1.4.4</ecNumber>
    </recommendedName>
</protein>
<dbReference type="GeneID" id="92932097"/>
<evidence type="ECO:0000256" key="6">
    <source>
        <dbReference type="ARBA" id="ARBA00023098"/>
    </source>
</evidence>
<evidence type="ECO:0000256" key="5">
    <source>
        <dbReference type="ARBA" id="ARBA00022963"/>
    </source>
</evidence>
<evidence type="ECO:0000256" key="1">
    <source>
        <dbReference type="ARBA" id="ARBA00000798"/>
    </source>
</evidence>
<accession>A0A060A0T1</accession>
<dbReference type="SMART" id="SM00155">
    <property type="entry name" value="PLDc"/>
    <property type="match status" value="1"/>
</dbReference>
<name>A0A060A0T1_ACICK</name>
<dbReference type="Pfam" id="PF13091">
    <property type="entry name" value="PLDc_2"/>
    <property type="match status" value="1"/>
</dbReference>
<keyword evidence="8" id="KW-0540">Nuclease</keyword>
<dbReference type="PANTHER" id="PTHR43856:SF1">
    <property type="entry name" value="MITOCHONDRIAL CARDIOLIPIN HYDROLASE"/>
    <property type="match status" value="1"/>
</dbReference>
<dbReference type="eggNOG" id="COG1502">
    <property type="taxonomic scope" value="Bacteria"/>
</dbReference>
<comment type="catalytic activity">
    <reaction evidence="1">
        <text>a 1,2-diacyl-sn-glycero-3-phosphocholine + H2O = a 1,2-diacyl-sn-glycero-3-phosphate + choline + H(+)</text>
        <dbReference type="Rhea" id="RHEA:14445"/>
        <dbReference type="ChEBI" id="CHEBI:15354"/>
        <dbReference type="ChEBI" id="CHEBI:15377"/>
        <dbReference type="ChEBI" id="CHEBI:15378"/>
        <dbReference type="ChEBI" id="CHEBI:57643"/>
        <dbReference type="ChEBI" id="CHEBI:58608"/>
        <dbReference type="EC" id="3.1.4.4"/>
    </reaction>
</comment>
<organism evidence="8 9">
    <name type="scientific">Acidithiobacillus caldus (strain ATCC 51756 / DSM 8584 / KU)</name>
    <dbReference type="NCBI Taxonomy" id="637389"/>
    <lineage>
        <taxon>Bacteria</taxon>
        <taxon>Pseudomonadati</taxon>
        <taxon>Pseudomonadota</taxon>
        <taxon>Acidithiobacillia</taxon>
        <taxon>Acidithiobacillales</taxon>
        <taxon>Acidithiobacillaceae</taxon>
        <taxon>Acidithiobacillus</taxon>
    </lineage>
</organism>